<organism evidence="3 4">
    <name type="scientific">Mycena albidolilacea</name>
    <dbReference type="NCBI Taxonomy" id="1033008"/>
    <lineage>
        <taxon>Eukaryota</taxon>
        <taxon>Fungi</taxon>
        <taxon>Dikarya</taxon>
        <taxon>Basidiomycota</taxon>
        <taxon>Agaricomycotina</taxon>
        <taxon>Agaricomycetes</taxon>
        <taxon>Agaricomycetidae</taxon>
        <taxon>Agaricales</taxon>
        <taxon>Marasmiineae</taxon>
        <taxon>Mycenaceae</taxon>
        <taxon>Mycena</taxon>
    </lineage>
</organism>
<name>A0AAD7ACZ6_9AGAR</name>
<feature type="region of interest" description="Disordered" evidence="1">
    <location>
        <begin position="56"/>
        <end position="75"/>
    </location>
</feature>
<evidence type="ECO:0000313" key="4">
    <source>
        <dbReference type="Proteomes" id="UP001218218"/>
    </source>
</evidence>
<accession>A0AAD7ACZ6</accession>
<feature type="chain" id="PRO_5042012177" evidence="2">
    <location>
        <begin position="23"/>
        <end position="301"/>
    </location>
</feature>
<feature type="compositionally biased region" description="Gly residues" evidence="1">
    <location>
        <begin position="98"/>
        <end position="108"/>
    </location>
</feature>
<protein>
    <submittedName>
        <fullName evidence="3">Uncharacterized protein</fullName>
    </submittedName>
</protein>
<evidence type="ECO:0000256" key="2">
    <source>
        <dbReference type="SAM" id="SignalP"/>
    </source>
</evidence>
<sequence length="301" mass="31444">MLTSKCRLMLALLLAGTGTALATLALGTLVKTPKRFPVLDNTSRAQWRVATQAAGGTWRSARHGGRWGSGVDVEGDGCGDAKTERVVQRAEVWVQGRDAGGMGRGTGQAHGDEMGGSSARESQRGGTLRGGNIEAGWDRCRGTGTGRQYSAGVPRGRETAVQRWDGTGRIGQGAGRGCQDRQAHGEDTAGRGCSGREGWDGCAELIQGKAGEMGVATDRQKAQETDMQGGYSSKAERNGHGHGLGWRVQVLDSVGEQSSWWRRGRAVYQGAGGVGVGWRASGTWVCCACGGAVILQGSRVG</sequence>
<feature type="signal peptide" evidence="2">
    <location>
        <begin position="1"/>
        <end position="22"/>
    </location>
</feature>
<dbReference type="AlphaFoldDB" id="A0AAD7ACZ6"/>
<comment type="caution">
    <text evidence="3">The sequence shown here is derived from an EMBL/GenBank/DDBJ whole genome shotgun (WGS) entry which is preliminary data.</text>
</comment>
<evidence type="ECO:0000313" key="3">
    <source>
        <dbReference type="EMBL" id="KAJ7355489.1"/>
    </source>
</evidence>
<gene>
    <name evidence="3" type="ORF">DFH08DRAFT_803497</name>
</gene>
<keyword evidence="2" id="KW-0732">Signal</keyword>
<feature type="compositionally biased region" description="Basic and acidic residues" evidence="1">
    <location>
        <begin position="178"/>
        <end position="189"/>
    </location>
</feature>
<proteinExistence type="predicted"/>
<evidence type="ECO:0000256" key="1">
    <source>
        <dbReference type="SAM" id="MobiDB-lite"/>
    </source>
</evidence>
<dbReference type="EMBL" id="JARIHO010000009">
    <property type="protein sequence ID" value="KAJ7355489.1"/>
    <property type="molecule type" value="Genomic_DNA"/>
</dbReference>
<reference evidence="3" key="1">
    <citation type="submission" date="2023-03" db="EMBL/GenBank/DDBJ databases">
        <title>Massive genome expansion in bonnet fungi (Mycena s.s.) driven by repeated elements and novel gene families across ecological guilds.</title>
        <authorList>
            <consortium name="Lawrence Berkeley National Laboratory"/>
            <person name="Harder C.B."/>
            <person name="Miyauchi S."/>
            <person name="Viragh M."/>
            <person name="Kuo A."/>
            <person name="Thoen E."/>
            <person name="Andreopoulos B."/>
            <person name="Lu D."/>
            <person name="Skrede I."/>
            <person name="Drula E."/>
            <person name="Henrissat B."/>
            <person name="Morin E."/>
            <person name="Kohler A."/>
            <person name="Barry K."/>
            <person name="LaButti K."/>
            <person name="Morin E."/>
            <person name="Salamov A."/>
            <person name="Lipzen A."/>
            <person name="Mereny Z."/>
            <person name="Hegedus B."/>
            <person name="Baldrian P."/>
            <person name="Stursova M."/>
            <person name="Weitz H."/>
            <person name="Taylor A."/>
            <person name="Grigoriev I.V."/>
            <person name="Nagy L.G."/>
            <person name="Martin F."/>
            <person name="Kauserud H."/>
        </authorList>
    </citation>
    <scope>NUCLEOTIDE SEQUENCE</scope>
    <source>
        <strain evidence="3">CBHHK002</strain>
    </source>
</reference>
<keyword evidence="4" id="KW-1185">Reference proteome</keyword>
<dbReference type="Proteomes" id="UP001218218">
    <property type="component" value="Unassembled WGS sequence"/>
</dbReference>
<feature type="region of interest" description="Disordered" evidence="1">
    <location>
        <begin position="98"/>
        <end position="193"/>
    </location>
</feature>